<organism evidence="3 4">
    <name type="scientific">Nocardioides daedukensis</name>
    <dbReference type="NCBI Taxonomy" id="634462"/>
    <lineage>
        <taxon>Bacteria</taxon>
        <taxon>Bacillati</taxon>
        <taxon>Actinomycetota</taxon>
        <taxon>Actinomycetes</taxon>
        <taxon>Propionibacteriales</taxon>
        <taxon>Nocardioidaceae</taxon>
        <taxon>Nocardioides</taxon>
    </lineage>
</organism>
<dbReference type="AlphaFoldDB" id="A0A7Y9RWT7"/>
<name>A0A7Y9RWT7_9ACTN</name>
<dbReference type="PANTHER" id="PTHR37947:SF1">
    <property type="entry name" value="BLL2462 PROTEIN"/>
    <property type="match status" value="1"/>
</dbReference>
<keyword evidence="4" id="KW-1185">Reference proteome</keyword>
<evidence type="ECO:0000313" key="3">
    <source>
        <dbReference type="EMBL" id="NYG58116.1"/>
    </source>
</evidence>
<reference evidence="3 4" key="1">
    <citation type="submission" date="2020-07" db="EMBL/GenBank/DDBJ databases">
        <title>Sequencing the genomes of 1000 actinobacteria strains.</title>
        <authorList>
            <person name="Klenk H.-P."/>
        </authorList>
    </citation>
    <scope>NUCLEOTIDE SEQUENCE [LARGE SCALE GENOMIC DNA]</scope>
    <source>
        <strain evidence="3 4">DSM 23819</strain>
    </source>
</reference>
<proteinExistence type="predicted"/>
<dbReference type="EMBL" id="JACCAA010000001">
    <property type="protein sequence ID" value="NYG58116.1"/>
    <property type="molecule type" value="Genomic_DNA"/>
</dbReference>
<feature type="transmembrane region" description="Helical" evidence="1">
    <location>
        <begin position="300"/>
        <end position="318"/>
    </location>
</feature>
<keyword evidence="1" id="KW-0472">Membrane</keyword>
<dbReference type="Proteomes" id="UP000540656">
    <property type="component" value="Unassembled WGS sequence"/>
</dbReference>
<dbReference type="RefSeq" id="WP_179501309.1">
    <property type="nucleotide sequence ID" value="NZ_JACCAA010000001.1"/>
</dbReference>
<feature type="domain" description="VWFA" evidence="2">
    <location>
        <begin position="77"/>
        <end position="263"/>
    </location>
</feature>
<dbReference type="SUPFAM" id="SSF53300">
    <property type="entry name" value="vWA-like"/>
    <property type="match status" value="1"/>
</dbReference>
<dbReference type="Gene3D" id="3.40.50.410">
    <property type="entry name" value="von Willebrand factor, type A domain"/>
    <property type="match status" value="1"/>
</dbReference>
<accession>A0A7Y9RWT7</accession>
<evidence type="ECO:0000313" key="4">
    <source>
        <dbReference type="Proteomes" id="UP000540656"/>
    </source>
</evidence>
<dbReference type="PANTHER" id="PTHR37947">
    <property type="entry name" value="BLL2462 PROTEIN"/>
    <property type="match status" value="1"/>
</dbReference>
<sequence length="333" mass="36363">MTSTLLHPLALRPIIPAWLVVILALALLGLAAWFLLKRPRERLDWTVRALMIVAVAGILLRPGIGESGTGSVVTDMEILVVVDRTTSMSAQDWNGSEARLEGVKRDLAELTEQFPGARFSLITFGRFTRTELPYSSDSGAFLAVVDTMSTEGAFDGAGSSVSIAHDEMLESLKRSAEKREDRQRMVIFVSDGENTSESPQESFADLEEYLAGGVVLGYGTQKGGKMPVDPERPDAGFITDTASQGDALSKLDEKNLKQIADEMGLAYLHREEPGDLGGWADDVKQSFEAADEGSQAKHELYWIFALLLFGLALVELRISWRGLVSANKELKSL</sequence>
<protein>
    <submittedName>
        <fullName evidence="3">Ca-activated chloride channel family protein</fullName>
    </submittedName>
</protein>
<keyword evidence="1" id="KW-1133">Transmembrane helix</keyword>
<evidence type="ECO:0000259" key="2">
    <source>
        <dbReference type="PROSITE" id="PS50234"/>
    </source>
</evidence>
<feature type="transmembrane region" description="Helical" evidence="1">
    <location>
        <begin position="15"/>
        <end position="36"/>
    </location>
</feature>
<dbReference type="InterPro" id="IPR036465">
    <property type="entry name" value="vWFA_dom_sf"/>
</dbReference>
<evidence type="ECO:0000256" key="1">
    <source>
        <dbReference type="SAM" id="Phobius"/>
    </source>
</evidence>
<gene>
    <name evidence="3" type="ORF">BJ980_001039</name>
</gene>
<comment type="caution">
    <text evidence="3">The sequence shown here is derived from an EMBL/GenBank/DDBJ whole genome shotgun (WGS) entry which is preliminary data.</text>
</comment>
<dbReference type="PROSITE" id="PS50234">
    <property type="entry name" value="VWFA"/>
    <property type="match status" value="1"/>
</dbReference>
<dbReference type="InterPro" id="IPR002035">
    <property type="entry name" value="VWF_A"/>
</dbReference>
<dbReference type="SMART" id="SM00327">
    <property type="entry name" value="VWA"/>
    <property type="match status" value="1"/>
</dbReference>
<keyword evidence="1" id="KW-0812">Transmembrane</keyword>
<dbReference type="Pfam" id="PF13519">
    <property type="entry name" value="VWA_2"/>
    <property type="match status" value="1"/>
</dbReference>